<protein>
    <submittedName>
        <fullName evidence="2">Suppressor of fused domain protein</fullName>
    </submittedName>
</protein>
<keyword evidence="3" id="KW-1185">Reference proteome</keyword>
<feature type="domain" description="Suppressor of fused-like" evidence="1">
    <location>
        <begin position="49"/>
        <end position="222"/>
    </location>
</feature>
<comment type="caution">
    <text evidence="2">The sequence shown here is derived from an EMBL/GenBank/DDBJ whole genome shotgun (WGS) entry which is preliminary data.</text>
</comment>
<gene>
    <name evidence="2" type="ORF">ACFPK8_16265</name>
</gene>
<dbReference type="EMBL" id="JBHSLN010000086">
    <property type="protein sequence ID" value="MFC5299069.1"/>
    <property type="molecule type" value="Genomic_DNA"/>
</dbReference>
<proteinExistence type="predicted"/>
<evidence type="ECO:0000313" key="2">
    <source>
        <dbReference type="EMBL" id="MFC5299069.1"/>
    </source>
</evidence>
<evidence type="ECO:0000313" key="3">
    <source>
        <dbReference type="Proteomes" id="UP001595937"/>
    </source>
</evidence>
<reference evidence="3" key="1">
    <citation type="journal article" date="2019" name="Int. J. Syst. Evol. Microbiol.">
        <title>The Global Catalogue of Microorganisms (GCM) 10K type strain sequencing project: providing services to taxonomists for standard genome sequencing and annotation.</title>
        <authorList>
            <consortium name="The Broad Institute Genomics Platform"/>
            <consortium name="The Broad Institute Genome Sequencing Center for Infectious Disease"/>
            <person name="Wu L."/>
            <person name="Ma J."/>
        </authorList>
    </citation>
    <scope>NUCLEOTIDE SEQUENCE [LARGE SCALE GENOMIC DNA]</scope>
    <source>
        <strain evidence="3">CGMCC 1.16455</strain>
    </source>
</reference>
<dbReference type="RefSeq" id="WP_343924699.1">
    <property type="nucleotide sequence ID" value="NZ_BAAAIR010000042.1"/>
</dbReference>
<dbReference type="Pfam" id="PF05076">
    <property type="entry name" value="SUFU"/>
    <property type="match status" value="1"/>
</dbReference>
<dbReference type="Proteomes" id="UP001595937">
    <property type="component" value="Unassembled WGS sequence"/>
</dbReference>
<sequence>MDPTPHGTSHREALLAHLTEFLGDQYVIATDTTAPGSASGPDVSSDLPAPIDLAVFAPSEQVPHATLVTLGLSESPMRTESVEEYRLELLMGLPAGWPGIDPPQPELLEAGANSWPLHLLRDTARIPGEDGSTLDWGHSITNLGTRYDPSAPFTGALIGPPYGYPPQLMNAPTPAGGVQILAVLPATDEELALRVSVPSGGDMVLDRLERAGVTAVLDPARESVTDGPAPWRLHVLLREPAEHLGQVLEGVLPNMAEQLGAQGIDEFVLPIGPEPLRWRVGGRFAPSALADDLELAALPEQELAVLREAITSHATVLTLSPERPGDGATVAGAAAMAQLLVEAGKALAIWIPHQRHLTTAAQFSADIAAGLPTTCRVHPESALVSIGADGPGADDAARTAGLAALGGAEVRFAAPEMTTTQRIGRLHRMIADCVEEVGVVPTAGQQARVDGTTYELRLDAAAGTSTGVGSEVQEQVLQMAPISPR</sequence>
<dbReference type="GeneID" id="303297879"/>
<dbReference type="SUPFAM" id="SSF103359">
    <property type="entry name" value="Suppressor of Fused, N-terminal domain"/>
    <property type="match status" value="1"/>
</dbReference>
<name>A0ABW0FLP0_9MICO</name>
<dbReference type="InterPro" id="IPR037181">
    <property type="entry name" value="SUFU_N"/>
</dbReference>
<accession>A0ABW0FLP0</accession>
<dbReference type="InterPro" id="IPR020941">
    <property type="entry name" value="SUFU-like_domain"/>
</dbReference>
<evidence type="ECO:0000259" key="1">
    <source>
        <dbReference type="Pfam" id="PF05076"/>
    </source>
</evidence>
<organism evidence="2 3">
    <name type="scientific">Brachybacterium tyrofermentans</name>
    <dbReference type="NCBI Taxonomy" id="47848"/>
    <lineage>
        <taxon>Bacteria</taxon>
        <taxon>Bacillati</taxon>
        <taxon>Actinomycetota</taxon>
        <taxon>Actinomycetes</taxon>
        <taxon>Micrococcales</taxon>
        <taxon>Dermabacteraceae</taxon>
        <taxon>Brachybacterium</taxon>
    </lineage>
</organism>